<dbReference type="InterPro" id="IPR019734">
    <property type="entry name" value="TPR_rpt"/>
</dbReference>
<evidence type="ECO:0000256" key="6">
    <source>
        <dbReference type="ARBA" id="ARBA00023235"/>
    </source>
</evidence>
<dbReference type="InterPro" id="IPR046357">
    <property type="entry name" value="PPIase_dom_sf"/>
</dbReference>
<dbReference type="Gene3D" id="1.25.40.10">
    <property type="entry name" value="Tetratricopeptide repeat domain"/>
    <property type="match status" value="2"/>
</dbReference>
<dbReference type="Gramene" id="Pp3c16_920V3.5">
    <property type="protein sequence ID" value="Pp3c16_920V3.5"/>
    <property type="gene ID" value="Pp3c16_920"/>
</dbReference>
<dbReference type="SUPFAM" id="SSF54534">
    <property type="entry name" value="FKBP-like"/>
    <property type="match status" value="3"/>
</dbReference>
<dbReference type="AlphaFoldDB" id="A0A7I4BAX1"/>
<dbReference type="EnsemblPlants" id="Pp3c16_920V3.5">
    <property type="protein sequence ID" value="Pp3c16_920V3.5"/>
    <property type="gene ID" value="Pp3c16_920"/>
</dbReference>
<dbReference type="PROSITE" id="PS50059">
    <property type="entry name" value="FKBP_PPIASE"/>
    <property type="match status" value="3"/>
</dbReference>
<feature type="compositionally biased region" description="Basic and acidic residues" evidence="9">
    <location>
        <begin position="1"/>
        <end position="16"/>
    </location>
</feature>
<dbReference type="PANTHER" id="PTHR46512">
    <property type="entry name" value="PEPTIDYLPROLYL ISOMERASE"/>
    <property type="match status" value="1"/>
</dbReference>
<dbReference type="PANTHER" id="PTHR46512:SF9">
    <property type="entry name" value="PEPTIDYLPROLYL ISOMERASE"/>
    <property type="match status" value="1"/>
</dbReference>
<dbReference type="SMART" id="SM00028">
    <property type="entry name" value="TPR"/>
    <property type="match status" value="2"/>
</dbReference>
<dbReference type="EMBL" id="ABEU02000016">
    <property type="status" value="NOT_ANNOTATED_CDS"/>
    <property type="molecule type" value="Genomic_DNA"/>
</dbReference>
<feature type="compositionally biased region" description="Acidic residues" evidence="9">
    <location>
        <begin position="17"/>
        <end position="32"/>
    </location>
</feature>
<evidence type="ECO:0000256" key="3">
    <source>
        <dbReference type="ARBA" id="ARBA00022737"/>
    </source>
</evidence>
<protein>
    <recommendedName>
        <fullName evidence="2 7">peptidylprolyl isomerase</fullName>
        <ecNumber evidence="2 7">5.2.1.8</ecNumber>
    </recommendedName>
</protein>
<evidence type="ECO:0000256" key="1">
    <source>
        <dbReference type="ARBA" id="ARBA00000971"/>
    </source>
</evidence>
<comment type="catalytic activity">
    <reaction evidence="1 7">
        <text>[protein]-peptidylproline (omega=180) = [protein]-peptidylproline (omega=0)</text>
        <dbReference type="Rhea" id="RHEA:16237"/>
        <dbReference type="Rhea" id="RHEA-COMP:10747"/>
        <dbReference type="Rhea" id="RHEA-COMP:10748"/>
        <dbReference type="ChEBI" id="CHEBI:83833"/>
        <dbReference type="ChEBI" id="CHEBI:83834"/>
        <dbReference type="EC" id="5.2.1.8"/>
    </reaction>
</comment>
<dbReference type="PROSITE" id="PS50005">
    <property type="entry name" value="TPR"/>
    <property type="match status" value="1"/>
</dbReference>
<dbReference type="Pfam" id="PF00515">
    <property type="entry name" value="TPR_1"/>
    <property type="match status" value="1"/>
</dbReference>
<dbReference type="Gene3D" id="3.10.50.40">
    <property type="match status" value="3"/>
</dbReference>
<dbReference type="GO" id="GO:0003755">
    <property type="term" value="F:peptidyl-prolyl cis-trans isomerase activity"/>
    <property type="evidence" value="ECO:0007669"/>
    <property type="project" value="UniProtKB-KW"/>
</dbReference>
<feature type="domain" description="PPIase FKBP-type" evidence="10">
    <location>
        <begin position="96"/>
        <end position="183"/>
    </location>
</feature>
<keyword evidence="6 7" id="KW-0413">Isomerase</keyword>
<dbReference type="RefSeq" id="XP_073396039.1">
    <property type="nucleotide sequence ID" value="XM_073539938.1"/>
</dbReference>
<evidence type="ECO:0000259" key="10">
    <source>
        <dbReference type="PROSITE" id="PS50059"/>
    </source>
</evidence>
<dbReference type="InterPro" id="IPR011990">
    <property type="entry name" value="TPR-like_helical_dom_sf"/>
</dbReference>
<reference evidence="11 12" key="2">
    <citation type="journal article" date="2018" name="Plant J.">
        <title>The Physcomitrella patens chromosome-scale assembly reveals moss genome structure and evolution.</title>
        <authorList>
            <person name="Lang D."/>
            <person name="Ullrich K.K."/>
            <person name="Murat F."/>
            <person name="Fuchs J."/>
            <person name="Jenkins J."/>
            <person name="Haas F.B."/>
            <person name="Piednoel M."/>
            <person name="Gundlach H."/>
            <person name="Van Bel M."/>
            <person name="Meyberg R."/>
            <person name="Vives C."/>
            <person name="Morata J."/>
            <person name="Symeonidi A."/>
            <person name="Hiss M."/>
            <person name="Muchero W."/>
            <person name="Kamisugi Y."/>
            <person name="Saleh O."/>
            <person name="Blanc G."/>
            <person name="Decker E.L."/>
            <person name="van Gessel N."/>
            <person name="Grimwood J."/>
            <person name="Hayes R.D."/>
            <person name="Graham S.W."/>
            <person name="Gunter L.E."/>
            <person name="McDaniel S.F."/>
            <person name="Hoernstein S.N.W."/>
            <person name="Larsson A."/>
            <person name="Li F.W."/>
            <person name="Perroud P.F."/>
            <person name="Phillips J."/>
            <person name="Ranjan P."/>
            <person name="Rokshar D.S."/>
            <person name="Rothfels C.J."/>
            <person name="Schneider L."/>
            <person name="Shu S."/>
            <person name="Stevenson D.W."/>
            <person name="Thummler F."/>
            <person name="Tillich M."/>
            <person name="Villarreal Aguilar J.C."/>
            <person name="Widiez T."/>
            <person name="Wong G.K."/>
            <person name="Wymore A."/>
            <person name="Zhang Y."/>
            <person name="Zimmer A.D."/>
            <person name="Quatrano R.S."/>
            <person name="Mayer K.F.X."/>
            <person name="Goodstein D."/>
            <person name="Casacuberta J.M."/>
            <person name="Vandepoele K."/>
            <person name="Reski R."/>
            <person name="Cuming A.C."/>
            <person name="Tuskan G.A."/>
            <person name="Maumus F."/>
            <person name="Salse J."/>
            <person name="Schmutz J."/>
            <person name="Rensing S.A."/>
        </authorList>
    </citation>
    <scope>NUCLEOTIDE SEQUENCE [LARGE SCALE GENOMIC DNA]</scope>
    <source>
        <strain evidence="11 12">cv. Gransden 2004</strain>
    </source>
</reference>
<keyword evidence="5 7" id="KW-0697">Rotamase</keyword>
<dbReference type="SUPFAM" id="SSF48452">
    <property type="entry name" value="TPR-like"/>
    <property type="match status" value="1"/>
</dbReference>
<organism evidence="11 12">
    <name type="scientific">Physcomitrium patens</name>
    <name type="common">Spreading-leaved earth moss</name>
    <name type="synonym">Physcomitrella patens</name>
    <dbReference type="NCBI Taxonomy" id="3218"/>
    <lineage>
        <taxon>Eukaryota</taxon>
        <taxon>Viridiplantae</taxon>
        <taxon>Streptophyta</taxon>
        <taxon>Embryophyta</taxon>
        <taxon>Bryophyta</taxon>
        <taxon>Bryophytina</taxon>
        <taxon>Bryopsida</taxon>
        <taxon>Funariidae</taxon>
        <taxon>Funariales</taxon>
        <taxon>Funariaceae</taxon>
        <taxon>Physcomitrium</taxon>
    </lineage>
</organism>
<evidence type="ECO:0000256" key="4">
    <source>
        <dbReference type="ARBA" id="ARBA00022803"/>
    </source>
</evidence>
<feature type="compositionally biased region" description="Polar residues" evidence="9">
    <location>
        <begin position="557"/>
        <end position="582"/>
    </location>
</feature>
<evidence type="ECO:0000256" key="5">
    <source>
        <dbReference type="ARBA" id="ARBA00023110"/>
    </source>
</evidence>
<feature type="region of interest" description="Disordered" evidence="9">
    <location>
        <begin position="1"/>
        <end position="67"/>
    </location>
</feature>
<feature type="region of interest" description="Disordered" evidence="9">
    <location>
        <begin position="541"/>
        <end position="582"/>
    </location>
</feature>
<evidence type="ECO:0000256" key="7">
    <source>
        <dbReference type="PROSITE-ProRule" id="PRU00277"/>
    </source>
</evidence>
<evidence type="ECO:0000256" key="9">
    <source>
        <dbReference type="SAM" id="MobiDB-lite"/>
    </source>
</evidence>
<accession>A0A7I4BAX1</accession>
<keyword evidence="3" id="KW-0677">Repeat</keyword>
<feature type="domain" description="PPIase FKBP-type" evidence="10">
    <location>
        <begin position="211"/>
        <end position="302"/>
    </location>
</feature>
<dbReference type="Pfam" id="PF00254">
    <property type="entry name" value="FKBP_C"/>
    <property type="match status" value="3"/>
</dbReference>
<proteinExistence type="predicted"/>
<dbReference type="InterPro" id="IPR001179">
    <property type="entry name" value="PPIase_FKBP_dom"/>
</dbReference>
<evidence type="ECO:0000313" key="11">
    <source>
        <dbReference type="EnsemblPlants" id="Pp3c16_920V3.5"/>
    </source>
</evidence>
<dbReference type="Proteomes" id="UP000006727">
    <property type="component" value="Chromosome 16"/>
</dbReference>
<dbReference type="GeneID" id="112293569"/>
<feature type="domain" description="PPIase FKBP-type" evidence="10">
    <location>
        <begin position="330"/>
        <end position="422"/>
    </location>
</feature>
<name>A0A7I4BAX1_PHYPA</name>
<sequence>MEEHPRDEGKEEGAKVEEEEEEEEEEETEEEEGKMLEAPAGTHVCNMHDKEDEEEGAAPDASNNIGKEVKLLKNGGVVKKLVRHGTDPSPETPLFGDEVTVHYTGSLPDGTVFDSTRDKEPFTFKLGVGQVIRGWDKGVKTMRKGEQAIFTISPDYAYGKGGQPPAIPPDTKLTFDIELLSWCSVKDVTRDGGVMKKVVREGKSWERPKEADEVKVKYEAKLVDGTVVSKSPEEGLYFFIKDGLFCPAMAHAVKSMKKGEGAVLTIQPEYGFGIKGREGMDSEGAVPPNATLIMDLEIMGWNSVEKVSDDDKVVKKITRQGESYEKPNDGTTATVKWIGTLSDGTVFEKKGFDSEEPFTVVIDEGQVVPGLDETFASMKKGEICIATVPSEYGYEGEEKQCDLAVVPANSTLTYEVEMVSFVKEKDSWDLDGPQKIVMAAKKKDQGNELFKQGKLLHASKKYEKVLETDSMNVKALYRRAQAYTSMMDLDLAEQDIKKALEIDPENRDMKLEQRKLSQRQAAHRRKEAKQYGNMFDRLRKMEEKELKQSEVGLPDQMQENVLQENSAQENPVQPCSEVSVQG</sequence>
<reference evidence="11 12" key="1">
    <citation type="journal article" date="2008" name="Science">
        <title>The Physcomitrella genome reveals evolutionary insights into the conquest of land by plants.</title>
        <authorList>
            <person name="Rensing S."/>
            <person name="Lang D."/>
            <person name="Zimmer A."/>
            <person name="Terry A."/>
            <person name="Salamov A."/>
            <person name="Shapiro H."/>
            <person name="Nishiyama T."/>
            <person name="Perroud P.-F."/>
            <person name="Lindquist E."/>
            <person name="Kamisugi Y."/>
            <person name="Tanahashi T."/>
            <person name="Sakakibara K."/>
            <person name="Fujita T."/>
            <person name="Oishi K."/>
            <person name="Shin-I T."/>
            <person name="Kuroki Y."/>
            <person name="Toyoda A."/>
            <person name="Suzuki Y."/>
            <person name="Hashimoto A."/>
            <person name="Yamaguchi K."/>
            <person name="Sugano A."/>
            <person name="Kohara Y."/>
            <person name="Fujiyama A."/>
            <person name="Anterola A."/>
            <person name="Aoki S."/>
            <person name="Ashton N."/>
            <person name="Barbazuk W.B."/>
            <person name="Barker E."/>
            <person name="Bennetzen J."/>
            <person name="Bezanilla M."/>
            <person name="Blankenship R."/>
            <person name="Cho S.H."/>
            <person name="Dutcher S."/>
            <person name="Estelle M."/>
            <person name="Fawcett J.A."/>
            <person name="Gundlach H."/>
            <person name="Hanada K."/>
            <person name="Heyl A."/>
            <person name="Hicks K.A."/>
            <person name="Hugh J."/>
            <person name="Lohr M."/>
            <person name="Mayer K."/>
            <person name="Melkozernov A."/>
            <person name="Murata T."/>
            <person name="Nelson D."/>
            <person name="Pils B."/>
            <person name="Prigge M."/>
            <person name="Reiss B."/>
            <person name="Renner T."/>
            <person name="Rombauts S."/>
            <person name="Rushton P."/>
            <person name="Sanderfoot A."/>
            <person name="Schween G."/>
            <person name="Shiu S.-H."/>
            <person name="Stueber K."/>
            <person name="Theodoulou F.L."/>
            <person name="Tu H."/>
            <person name="Van de Peer Y."/>
            <person name="Verrier P.J."/>
            <person name="Waters E."/>
            <person name="Wood A."/>
            <person name="Yang L."/>
            <person name="Cove D."/>
            <person name="Cuming A."/>
            <person name="Hasebe M."/>
            <person name="Lucas S."/>
            <person name="Mishler D.B."/>
            <person name="Reski R."/>
            <person name="Grigoriev I."/>
            <person name="Quatrano R.S."/>
            <person name="Boore J.L."/>
        </authorList>
    </citation>
    <scope>NUCLEOTIDE SEQUENCE [LARGE SCALE GENOMIC DNA]</scope>
    <source>
        <strain evidence="11 12">cv. Gransden 2004</strain>
    </source>
</reference>
<dbReference type="FunFam" id="3.10.50.40:FF:000006">
    <property type="entry name" value="Peptidyl-prolyl cis-trans isomerase"/>
    <property type="match status" value="1"/>
</dbReference>
<keyword evidence="12" id="KW-1185">Reference proteome</keyword>
<evidence type="ECO:0000256" key="8">
    <source>
        <dbReference type="PROSITE-ProRule" id="PRU00339"/>
    </source>
</evidence>
<gene>
    <name evidence="11" type="primary">LOC112293569</name>
</gene>
<dbReference type="FunFam" id="3.10.50.40:FF:000017">
    <property type="entry name" value="Peptidylprolyl isomerase"/>
    <property type="match status" value="1"/>
</dbReference>
<evidence type="ECO:0000313" key="12">
    <source>
        <dbReference type="Proteomes" id="UP000006727"/>
    </source>
</evidence>
<dbReference type="EC" id="5.2.1.8" evidence="2 7"/>
<reference evidence="11" key="3">
    <citation type="submission" date="2020-12" db="UniProtKB">
        <authorList>
            <consortium name="EnsemblPlants"/>
        </authorList>
    </citation>
    <scope>IDENTIFICATION</scope>
</reference>
<keyword evidence="4 8" id="KW-0802">TPR repeat</keyword>
<evidence type="ECO:0000256" key="2">
    <source>
        <dbReference type="ARBA" id="ARBA00013194"/>
    </source>
</evidence>
<dbReference type="InterPro" id="IPR050754">
    <property type="entry name" value="FKBP4/5/8-like"/>
</dbReference>
<feature type="repeat" description="TPR" evidence="8">
    <location>
        <begin position="473"/>
        <end position="506"/>
    </location>
</feature>